<comment type="subcellular location">
    <subcellularLocation>
        <location evidence="1">Cell membrane</location>
    </subcellularLocation>
</comment>
<keyword evidence="2" id="KW-1003">Cell membrane</keyword>
<feature type="coiled-coil region" evidence="7">
    <location>
        <begin position="428"/>
        <end position="455"/>
    </location>
</feature>
<evidence type="ECO:0000256" key="1">
    <source>
        <dbReference type="ARBA" id="ARBA00004236"/>
    </source>
</evidence>
<dbReference type="InterPro" id="IPR004089">
    <property type="entry name" value="MCPsignal_dom"/>
</dbReference>
<dbReference type="RefSeq" id="WP_126292542.1">
    <property type="nucleotide sequence ID" value="NZ_RXNR01000003.1"/>
</dbReference>
<keyword evidence="7" id="KW-0175">Coiled coil</keyword>
<dbReference type="PROSITE" id="PS50885">
    <property type="entry name" value="HAMP"/>
    <property type="match status" value="1"/>
</dbReference>
<dbReference type="PANTHER" id="PTHR32089:SF112">
    <property type="entry name" value="LYSOZYME-LIKE PROTEIN-RELATED"/>
    <property type="match status" value="1"/>
</dbReference>
<comment type="caution">
    <text evidence="11">The sequence shown here is derived from an EMBL/GenBank/DDBJ whole genome shotgun (WGS) entry which is preliminary data.</text>
</comment>
<accession>A0A3S0QXZ6</accession>
<keyword evidence="4 6" id="KW-0807">Transducer</keyword>
<keyword evidence="8" id="KW-0812">Transmembrane</keyword>
<dbReference type="InterPro" id="IPR003660">
    <property type="entry name" value="HAMP_dom"/>
</dbReference>
<evidence type="ECO:0000256" key="7">
    <source>
        <dbReference type="SAM" id="Coils"/>
    </source>
</evidence>
<feature type="domain" description="Methyl-accepting transducer" evidence="9">
    <location>
        <begin position="266"/>
        <end position="551"/>
    </location>
</feature>
<sequence>MNKRTSKIRHTLTFQLGTIIAGILVVMILITSIATYFTAYDKLYEAAGIEAYGCANITTGLIDTEELAGAIAGNSELQMKIGEQLNWTTAHKDIFEAQYILDLNGNLIAVDENLREQGLEPGDAFQIDEKAISALLEMGHPTYSEPYDFAGMERLSGYAPIYKDHDPAKEIIAISAIDFNADIVTERTWGVVSKGILLSLIPMLIASLVTALLIGRKTKPISQLIKQAKEIAQGNLMVEKTNVKSKDEIGDLADTLNQMTLNLQNMISTMSQTSHQLTLNANETASSLKEMNDTVQEVANSIENVTVAMTDGMQHADNASNVLTTLADDLQNMKGKADLSVINSNKTMKIAAEGEQRAKEISSDMEKIKNGSEEVSDTIKQLVESTTKIQTITTTISTIASQTNLLALNASIEAARAGEHGKGFAVVAEEVRKLAEQSNSEVSEVEKLIKDIMERIGNVMISSSESNKYIEKGAETVEQTTKALRNISIAVDQTVNEIKSISNLLSTETEKSNKIVEMINEFTHSIHEIENTMNNISAAAEETTASISEISSRSSESTEMAEKLEKYVKNFKLK</sequence>
<dbReference type="SUPFAM" id="SSF58104">
    <property type="entry name" value="Methyl-accepting chemotaxis protein (MCP) signaling domain"/>
    <property type="match status" value="1"/>
</dbReference>
<dbReference type="AlphaFoldDB" id="A0A3S0QXZ6"/>
<dbReference type="PANTHER" id="PTHR32089">
    <property type="entry name" value="METHYL-ACCEPTING CHEMOTAXIS PROTEIN MCPB"/>
    <property type="match status" value="1"/>
</dbReference>
<reference evidence="11 12" key="1">
    <citation type="submission" date="2018-12" db="EMBL/GenBank/DDBJ databases">
        <authorList>
            <person name="Yu L."/>
        </authorList>
    </citation>
    <scope>NUCLEOTIDE SEQUENCE [LARGE SCALE GENOMIC DNA]</scope>
    <source>
        <strain evidence="11 12">S5H2222</strain>
    </source>
</reference>
<evidence type="ECO:0000256" key="5">
    <source>
        <dbReference type="ARBA" id="ARBA00029447"/>
    </source>
</evidence>
<protein>
    <submittedName>
        <fullName evidence="11">Methyl-accepting chemotaxis protein</fullName>
    </submittedName>
</protein>
<dbReference type="SMART" id="SM00304">
    <property type="entry name" value="HAMP"/>
    <property type="match status" value="1"/>
</dbReference>
<dbReference type="GO" id="GO:0007165">
    <property type="term" value="P:signal transduction"/>
    <property type="evidence" value="ECO:0007669"/>
    <property type="project" value="UniProtKB-KW"/>
</dbReference>
<feature type="domain" description="HAMP" evidence="10">
    <location>
        <begin position="215"/>
        <end position="268"/>
    </location>
</feature>
<evidence type="ECO:0000313" key="12">
    <source>
        <dbReference type="Proteomes" id="UP000276349"/>
    </source>
</evidence>
<dbReference type="CDD" id="cd06225">
    <property type="entry name" value="HAMP"/>
    <property type="match status" value="1"/>
</dbReference>
<evidence type="ECO:0000256" key="2">
    <source>
        <dbReference type="ARBA" id="ARBA00022475"/>
    </source>
</evidence>
<dbReference type="OrthoDB" id="2513043at2"/>
<gene>
    <name evidence="11" type="ORF">EKG35_01485</name>
</gene>
<dbReference type="SMART" id="SM00283">
    <property type="entry name" value="MA"/>
    <property type="match status" value="1"/>
</dbReference>
<evidence type="ECO:0000256" key="8">
    <source>
        <dbReference type="SAM" id="Phobius"/>
    </source>
</evidence>
<dbReference type="Gene3D" id="6.10.340.10">
    <property type="match status" value="1"/>
</dbReference>
<evidence type="ECO:0000313" key="11">
    <source>
        <dbReference type="EMBL" id="RTQ96068.1"/>
    </source>
</evidence>
<dbReference type="Gene3D" id="1.10.287.950">
    <property type="entry name" value="Methyl-accepting chemotaxis protein"/>
    <property type="match status" value="1"/>
</dbReference>
<dbReference type="PROSITE" id="PS50111">
    <property type="entry name" value="CHEMOTAXIS_TRANSDUC_2"/>
    <property type="match status" value="1"/>
</dbReference>
<evidence type="ECO:0000256" key="3">
    <source>
        <dbReference type="ARBA" id="ARBA00023136"/>
    </source>
</evidence>
<keyword evidence="3 8" id="KW-0472">Membrane</keyword>
<evidence type="ECO:0000256" key="6">
    <source>
        <dbReference type="PROSITE-ProRule" id="PRU00284"/>
    </source>
</evidence>
<dbReference type="EMBL" id="RXNR01000003">
    <property type="protein sequence ID" value="RTQ96068.1"/>
    <property type="molecule type" value="Genomic_DNA"/>
</dbReference>
<organism evidence="11 12">
    <name type="scientific">Lysinibacillus telephonicus</name>
    <dbReference type="NCBI Taxonomy" id="1714840"/>
    <lineage>
        <taxon>Bacteria</taxon>
        <taxon>Bacillati</taxon>
        <taxon>Bacillota</taxon>
        <taxon>Bacilli</taxon>
        <taxon>Bacillales</taxon>
        <taxon>Bacillaceae</taxon>
        <taxon>Lysinibacillus</taxon>
    </lineage>
</organism>
<feature type="transmembrane region" description="Helical" evidence="8">
    <location>
        <begin position="12"/>
        <end position="37"/>
    </location>
</feature>
<comment type="similarity">
    <text evidence="5">Belongs to the methyl-accepting chemotaxis (MCP) protein family.</text>
</comment>
<proteinExistence type="inferred from homology"/>
<name>A0A3S0QXZ6_9BACI</name>
<dbReference type="Pfam" id="PF00672">
    <property type="entry name" value="HAMP"/>
    <property type="match status" value="1"/>
</dbReference>
<dbReference type="GO" id="GO:0005886">
    <property type="term" value="C:plasma membrane"/>
    <property type="evidence" value="ECO:0007669"/>
    <property type="project" value="UniProtKB-SubCell"/>
</dbReference>
<dbReference type="Proteomes" id="UP000276349">
    <property type="component" value="Unassembled WGS sequence"/>
</dbReference>
<evidence type="ECO:0000256" key="4">
    <source>
        <dbReference type="ARBA" id="ARBA00023224"/>
    </source>
</evidence>
<dbReference type="Pfam" id="PF00015">
    <property type="entry name" value="MCPsignal"/>
    <property type="match status" value="1"/>
</dbReference>
<evidence type="ECO:0000259" key="9">
    <source>
        <dbReference type="PROSITE" id="PS50111"/>
    </source>
</evidence>
<keyword evidence="12" id="KW-1185">Reference proteome</keyword>
<keyword evidence="8" id="KW-1133">Transmembrane helix</keyword>
<evidence type="ECO:0000259" key="10">
    <source>
        <dbReference type="PROSITE" id="PS50885"/>
    </source>
</evidence>